<keyword evidence="3" id="KW-1185">Reference proteome</keyword>
<sequence>MRMQQTTIDEHSTHNGQPASLSAAVGQRRQLVGELSNFIVDLVLERREDLIKNSNRRLTTENLARNEHWQKIAEIVNERFEIAADIERVKSHFHNRKKVLLARIKDEFKTIPNINEMTIDEKIKELVNRRICIDKHDEKFAKVCLEFEEEEKTATESEQCAALNQVFGEQVHPSLLSQLLSTTTCDETPSIASTTDYESSQLLAKMLSGPSSNSNCCNGTMQQFRNNPSPSSKDAKPYLSHLIVDVTSPNELKRLLSLLIDHRFTRFQHIESQQNADLQTAMPKLAEALRRNERRTSQPVSHTRASPFSENVPENHDEQLLDAIQNRIERVDVELKTAPDSDDGDCIENDSNFGDDYESLEREGSPLNKRMRVSSEPMVVTCEVVLSLLNNIALIRTAQMCGADIRLNTGGSKWNLYAHAVHKHSEFKAFRCTLCPYESGRKIRVREHATSIHNQKIEPLDLTTPEIRKEWLNTMSMCFPQHRYNKNTINMKIQ</sequence>
<reference evidence="2 3" key="1">
    <citation type="submission" date="2020-04" db="EMBL/GenBank/DDBJ databases">
        <authorList>
            <person name="Laetsch R D."/>
            <person name="Stevens L."/>
            <person name="Kumar S."/>
            <person name="Blaxter L. M."/>
        </authorList>
    </citation>
    <scope>NUCLEOTIDE SEQUENCE [LARGE SCALE GENOMIC DNA]</scope>
</reference>
<name>A0A8S1EXN5_9PELO</name>
<organism evidence="2 3">
    <name type="scientific">Caenorhabditis bovis</name>
    <dbReference type="NCBI Taxonomy" id="2654633"/>
    <lineage>
        <taxon>Eukaryota</taxon>
        <taxon>Metazoa</taxon>
        <taxon>Ecdysozoa</taxon>
        <taxon>Nematoda</taxon>
        <taxon>Chromadorea</taxon>
        <taxon>Rhabditida</taxon>
        <taxon>Rhabditina</taxon>
        <taxon>Rhabditomorpha</taxon>
        <taxon>Rhabditoidea</taxon>
        <taxon>Rhabditidae</taxon>
        <taxon>Peloderinae</taxon>
        <taxon>Caenorhabditis</taxon>
    </lineage>
</organism>
<feature type="compositionally biased region" description="Polar residues" evidence="1">
    <location>
        <begin position="297"/>
        <end position="309"/>
    </location>
</feature>
<dbReference type="EMBL" id="CADEPM010000004">
    <property type="protein sequence ID" value="CAB3404837.1"/>
    <property type="molecule type" value="Genomic_DNA"/>
</dbReference>
<feature type="compositionally biased region" description="Acidic residues" evidence="1">
    <location>
        <begin position="340"/>
        <end position="358"/>
    </location>
</feature>
<accession>A0A8S1EXN5</accession>
<dbReference type="Proteomes" id="UP000494206">
    <property type="component" value="Unassembled WGS sequence"/>
</dbReference>
<gene>
    <name evidence="2" type="ORF">CBOVIS_LOCUS7104</name>
</gene>
<evidence type="ECO:0000313" key="3">
    <source>
        <dbReference type="Proteomes" id="UP000494206"/>
    </source>
</evidence>
<feature type="region of interest" description="Disordered" evidence="1">
    <location>
        <begin position="1"/>
        <end position="22"/>
    </location>
</feature>
<evidence type="ECO:0008006" key="4">
    <source>
        <dbReference type="Google" id="ProtNLM"/>
    </source>
</evidence>
<evidence type="ECO:0000256" key="1">
    <source>
        <dbReference type="SAM" id="MobiDB-lite"/>
    </source>
</evidence>
<proteinExistence type="predicted"/>
<feature type="region of interest" description="Disordered" evidence="1">
    <location>
        <begin position="339"/>
        <end position="363"/>
    </location>
</feature>
<dbReference type="AlphaFoldDB" id="A0A8S1EXN5"/>
<evidence type="ECO:0000313" key="2">
    <source>
        <dbReference type="EMBL" id="CAB3404837.1"/>
    </source>
</evidence>
<protein>
    <recommendedName>
        <fullName evidence="4">Regulatory protein zeste</fullName>
    </recommendedName>
</protein>
<comment type="caution">
    <text evidence="2">The sequence shown here is derived from an EMBL/GenBank/DDBJ whole genome shotgun (WGS) entry which is preliminary data.</text>
</comment>
<feature type="region of interest" description="Disordered" evidence="1">
    <location>
        <begin position="292"/>
        <end position="313"/>
    </location>
</feature>
<dbReference type="OrthoDB" id="3561125at2759"/>